<evidence type="ECO:0000259" key="20">
    <source>
        <dbReference type="Pfam" id="PF08245"/>
    </source>
</evidence>
<feature type="domain" description="Mur ligase central" evidence="20">
    <location>
        <begin position="115"/>
        <end position="292"/>
    </location>
</feature>
<keyword evidence="11 17" id="KW-0133">Cell shape</keyword>
<comment type="subcellular location">
    <subcellularLocation>
        <location evidence="2 17 18">Cytoplasm</location>
    </subcellularLocation>
</comment>
<dbReference type="GO" id="GO:0005737">
    <property type="term" value="C:cytoplasm"/>
    <property type="evidence" value="ECO:0007669"/>
    <property type="project" value="UniProtKB-SubCell"/>
</dbReference>
<dbReference type="Pfam" id="PF08245">
    <property type="entry name" value="Mur_ligase_M"/>
    <property type="match status" value="1"/>
</dbReference>
<evidence type="ECO:0000256" key="6">
    <source>
        <dbReference type="ARBA" id="ARBA00015655"/>
    </source>
</evidence>
<dbReference type="SUPFAM" id="SSF53623">
    <property type="entry name" value="MurD-like peptide ligases, catalytic domain"/>
    <property type="match status" value="1"/>
</dbReference>
<evidence type="ECO:0000256" key="7">
    <source>
        <dbReference type="ARBA" id="ARBA00022490"/>
    </source>
</evidence>
<evidence type="ECO:0000256" key="8">
    <source>
        <dbReference type="ARBA" id="ARBA00022598"/>
    </source>
</evidence>
<dbReference type="GO" id="GO:0005524">
    <property type="term" value="F:ATP binding"/>
    <property type="evidence" value="ECO:0007669"/>
    <property type="project" value="UniProtKB-UniRule"/>
</dbReference>
<comment type="catalytic activity">
    <reaction evidence="16 17 18">
        <text>UDP-N-acetyl-alpha-D-muramoyl-L-alanine + D-glutamate + ATP = UDP-N-acetyl-alpha-D-muramoyl-L-alanyl-D-glutamate + ADP + phosphate + H(+)</text>
        <dbReference type="Rhea" id="RHEA:16429"/>
        <dbReference type="ChEBI" id="CHEBI:15378"/>
        <dbReference type="ChEBI" id="CHEBI:29986"/>
        <dbReference type="ChEBI" id="CHEBI:30616"/>
        <dbReference type="ChEBI" id="CHEBI:43474"/>
        <dbReference type="ChEBI" id="CHEBI:83898"/>
        <dbReference type="ChEBI" id="CHEBI:83900"/>
        <dbReference type="ChEBI" id="CHEBI:456216"/>
        <dbReference type="EC" id="6.3.2.9"/>
    </reaction>
</comment>
<dbReference type="UniPathway" id="UPA00219"/>
<dbReference type="RefSeq" id="WP_084098758.1">
    <property type="nucleotide sequence ID" value="NZ_FWXK01000003.1"/>
</dbReference>
<evidence type="ECO:0000256" key="17">
    <source>
        <dbReference type="HAMAP-Rule" id="MF_00639"/>
    </source>
</evidence>
<dbReference type="GO" id="GO:0051301">
    <property type="term" value="P:cell division"/>
    <property type="evidence" value="ECO:0007669"/>
    <property type="project" value="UniProtKB-KW"/>
</dbReference>
<comment type="function">
    <text evidence="1 17 18">Cell wall formation. Catalyzes the addition of glutamate to the nucleotide precursor UDP-N-acetylmuramoyl-L-alanine (UMA).</text>
</comment>
<protein>
    <recommendedName>
        <fullName evidence="6 17">UDP-N-acetylmuramoylalanine--D-glutamate ligase</fullName>
        <ecNumber evidence="5 17">6.3.2.9</ecNumber>
    </recommendedName>
    <alternativeName>
        <fullName evidence="15 17">D-glutamic acid-adding enzyme</fullName>
    </alternativeName>
    <alternativeName>
        <fullName evidence="14 17">UDP-N-acetylmuramoyl-L-alanyl-D-glutamate synthetase</fullName>
    </alternativeName>
</protein>
<dbReference type="OrthoDB" id="9809796at2"/>
<evidence type="ECO:0000256" key="10">
    <source>
        <dbReference type="ARBA" id="ARBA00022840"/>
    </source>
</evidence>
<evidence type="ECO:0000256" key="18">
    <source>
        <dbReference type="RuleBase" id="RU003664"/>
    </source>
</evidence>
<keyword evidence="17 18" id="KW-0132">Cell division</keyword>
<keyword evidence="9 17" id="KW-0547">Nucleotide-binding</keyword>
<dbReference type="STRING" id="371602.SAMN04487984_0769"/>
<dbReference type="Pfam" id="PF02875">
    <property type="entry name" value="Mur_ligase_C"/>
    <property type="match status" value="1"/>
</dbReference>
<dbReference type="InterPro" id="IPR004101">
    <property type="entry name" value="Mur_ligase_C"/>
</dbReference>
<sequence length="456" mass="50556">MLEALKNKKVLVLGLAKTGMSVARHLKSHGALVTVNDWAPLDENPDAQQLVQENIRVISGGHPQSLLEEDFAFMVKNPGIPYSNPMVVKAQEKGLPIITDIELANLLGEAMIIGITGSNGKTTTTQLTYDILSEADNSNGKTLLGGNIGIPTLDVADESKSEDRLVFELSSFQLMGTQQFHPHIAAILNIYPSHLDYHGSLEGYMSAKWQITKNQTKEDYLILNVDQHYFDDANTEAKRIYFTTDKNKQADAWFDYDHQVFMWQEEKVADRSDFPLPGEHNLANALVAIAIAKLLDVSNASIRHTLQHYQGVDHRLQYIGKINHRNFFNDSKATNNEAAITALKSFTTPVIWLAGGLDRGISLTEIAPYLEPVKAVVALGETAETVSDFAEANNIPVLGKAQNMDEAVNLAMTNSQEGDTILLSPAHASWDQYDSFEQRGDKFISAFEQWKKDKGE</sequence>
<keyword evidence="17 18" id="KW-0131">Cell cycle</keyword>
<dbReference type="InterPro" id="IPR036615">
    <property type="entry name" value="Mur_ligase_C_dom_sf"/>
</dbReference>
<feature type="binding site" evidence="17">
    <location>
        <begin position="117"/>
        <end position="123"/>
    </location>
    <ligand>
        <name>ATP</name>
        <dbReference type="ChEBI" id="CHEBI:30616"/>
    </ligand>
</feature>
<dbReference type="GO" id="GO:0009252">
    <property type="term" value="P:peptidoglycan biosynthetic process"/>
    <property type="evidence" value="ECO:0007669"/>
    <property type="project" value="UniProtKB-UniRule"/>
</dbReference>
<evidence type="ECO:0000256" key="13">
    <source>
        <dbReference type="ARBA" id="ARBA00023316"/>
    </source>
</evidence>
<evidence type="ECO:0000313" key="22">
    <source>
        <dbReference type="Proteomes" id="UP000243884"/>
    </source>
</evidence>
<dbReference type="HAMAP" id="MF_00639">
    <property type="entry name" value="MurD"/>
    <property type="match status" value="1"/>
</dbReference>
<reference evidence="22" key="1">
    <citation type="submission" date="2017-04" db="EMBL/GenBank/DDBJ databases">
        <authorList>
            <person name="Varghese N."/>
            <person name="Submissions S."/>
        </authorList>
    </citation>
    <scope>NUCLEOTIDE SEQUENCE [LARGE SCALE GENOMIC DNA]</scope>
    <source>
        <strain evidence="22">DSM 21500</strain>
    </source>
</reference>
<evidence type="ECO:0000256" key="15">
    <source>
        <dbReference type="ARBA" id="ARBA00032324"/>
    </source>
</evidence>
<keyword evidence="12 17" id="KW-0573">Peptidoglycan synthesis</keyword>
<keyword evidence="22" id="KW-1185">Reference proteome</keyword>
<comment type="pathway">
    <text evidence="3 17 18">Cell wall biogenesis; peptidoglycan biosynthesis.</text>
</comment>
<keyword evidence="8 17" id="KW-0436">Ligase</keyword>
<dbReference type="PANTHER" id="PTHR43692:SF1">
    <property type="entry name" value="UDP-N-ACETYLMURAMOYLALANINE--D-GLUTAMATE LIGASE"/>
    <property type="match status" value="1"/>
</dbReference>
<keyword evidence="7 17" id="KW-0963">Cytoplasm</keyword>
<evidence type="ECO:0000256" key="14">
    <source>
        <dbReference type="ARBA" id="ARBA00030398"/>
    </source>
</evidence>
<evidence type="ECO:0000259" key="19">
    <source>
        <dbReference type="Pfam" id="PF02875"/>
    </source>
</evidence>
<evidence type="ECO:0000256" key="1">
    <source>
        <dbReference type="ARBA" id="ARBA00002734"/>
    </source>
</evidence>
<evidence type="ECO:0000256" key="2">
    <source>
        <dbReference type="ARBA" id="ARBA00004496"/>
    </source>
</evidence>
<dbReference type="InterPro" id="IPR013221">
    <property type="entry name" value="Mur_ligase_cen"/>
</dbReference>
<dbReference type="InterPro" id="IPR036565">
    <property type="entry name" value="Mur-like_cat_sf"/>
</dbReference>
<evidence type="ECO:0000256" key="12">
    <source>
        <dbReference type="ARBA" id="ARBA00022984"/>
    </source>
</evidence>
<evidence type="ECO:0000256" key="4">
    <source>
        <dbReference type="ARBA" id="ARBA00010416"/>
    </source>
</evidence>
<dbReference type="GO" id="GO:0008360">
    <property type="term" value="P:regulation of cell shape"/>
    <property type="evidence" value="ECO:0007669"/>
    <property type="project" value="UniProtKB-KW"/>
</dbReference>
<dbReference type="GO" id="GO:0071555">
    <property type="term" value="P:cell wall organization"/>
    <property type="evidence" value="ECO:0007669"/>
    <property type="project" value="UniProtKB-KW"/>
</dbReference>
<dbReference type="NCBIfam" id="TIGR01087">
    <property type="entry name" value="murD"/>
    <property type="match status" value="1"/>
</dbReference>
<evidence type="ECO:0000256" key="5">
    <source>
        <dbReference type="ARBA" id="ARBA00012212"/>
    </source>
</evidence>
<dbReference type="Gene3D" id="3.40.50.720">
    <property type="entry name" value="NAD(P)-binding Rossmann-like Domain"/>
    <property type="match status" value="1"/>
</dbReference>
<evidence type="ECO:0000256" key="9">
    <source>
        <dbReference type="ARBA" id="ARBA00022741"/>
    </source>
</evidence>
<evidence type="ECO:0000256" key="3">
    <source>
        <dbReference type="ARBA" id="ARBA00004752"/>
    </source>
</evidence>
<dbReference type="InterPro" id="IPR005762">
    <property type="entry name" value="MurD"/>
</dbReference>
<dbReference type="Proteomes" id="UP000243884">
    <property type="component" value="Unassembled WGS sequence"/>
</dbReference>
<dbReference type="PANTHER" id="PTHR43692">
    <property type="entry name" value="UDP-N-ACETYLMURAMOYLALANINE--D-GLUTAMATE LIGASE"/>
    <property type="match status" value="1"/>
</dbReference>
<comment type="similarity">
    <text evidence="4 17">Belongs to the MurCDEF family.</text>
</comment>
<feature type="domain" description="Mur ligase C-terminal" evidence="19">
    <location>
        <begin position="314"/>
        <end position="426"/>
    </location>
</feature>
<keyword evidence="10 17" id="KW-0067">ATP-binding</keyword>
<dbReference type="AlphaFoldDB" id="A0A1W1YKT7"/>
<dbReference type="Gene3D" id="3.90.190.20">
    <property type="entry name" value="Mur ligase, C-terminal domain"/>
    <property type="match status" value="1"/>
</dbReference>
<dbReference type="Pfam" id="PF21799">
    <property type="entry name" value="MurD-like_N"/>
    <property type="match status" value="1"/>
</dbReference>
<proteinExistence type="inferred from homology"/>
<evidence type="ECO:0000256" key="11">
    <source>
        <dbReference type="ARBA" id="ARBA00022960"/>
    </source>
</evidence>
<evidence type="ECO:0000313" key="21">
    <source>
        <dbReference type="EMBL" id="SMC36732.1"/>
    </source>
</evidence>
<dbReference type="SUPFAM" id="SSF53244">
    <property type="entry name" value="MurD-like peptide ligases, peptide-binding domain"/>
    <property type="match status" value="1"/>
</dbReference>
<dbReference type="GO" id="GO:0008764">
    <property type="term" value="F:UDP-N-acetylmuramoylalanine-D-glutamate ligase activity"/>
    <property type="evidence" value="ECO:0007669"/>
    <property type="project" value="UniProtKB-UniRule"/>
</dbReference>
<dbReference type="SUPFAM" id="SSF51984">
    <property type="entry name" value="MurCD N-terminal domain"/>
    <property type="match status" value="1"/>
</dbReference>
<organism evidence="21 22">
    <name type="scientific">Aerococcus suis</name>
    <dbReference type="NCBI Taxonomy" id="371602"/>
    <lineage>
        <taxon>Bacteria</taxon>
        <taxon>Bacillati</taxon>
        <taxon>Bacillota</taxon>
        <taxon>Bacilli</taxon>
        <taxon>Lactobacillales</taxon>
        <taxon>Aerococcaceae</taxon>
        <taxon>Aerococcus</taxon>
    </lineage>
</organism>
<accession>A0A1W1YKT7</accession>
<dbReference type="EMBL" id="FWXK01000003">
    <property type="protein sequence ID" value="SMC36732.1"/>
    <property type="molecule type" value="Genomic_DNA"/>
</dbReference>
<dbReference type="EC" id="6.3.2.9" evidence="5 17"/>
<gene>
    <name evidence="17" type="primary">murD</name>
    <name evidence="21" type="ORF">SAMN04487984_0769</name>
</gene>
<keyword evidence="13 17" id="KW-0961">Cell wall biogenesis/degradation</keyword>
<evidence type="ECO:0000256" key="16">
    <source>
        <dbReference type="ARBA" id="ARBA00047632"/>
    </source>
</evidence>
<dbReference type="Gene3D" id="3.40.1190.10">
    <property type="entry name" value="Mur-like, catalytic domain"/>
    <property type="match status" value="1"/>
</dbReference>
<name>A0A1W1YKT7_9LACT</name>